<feature type="chain" id="PRO_5012146665" description="Stealth protein CR2 conserved region 2 domain-containing protein" evidence="3">
    <location>
        <begin position="17"/>
        <end position="920"/>
    </location>
</feature>
<evidence type="ECO:0000256" key="2">
    <source>
        <dbReference type="ARBA" id="ARBA00022679"/>
    </source>
</evidence>
<reference evidence="6 7" key="1">
    <citation type="submission" date="2016-08" db="EMBL/GenBank/DDBJ databases">
        <title>A Parts List for Fungal Cellulosomes Revealed by Comparative Genomics.</title>
        <authorList>
            <consortium name="DOE Joint Genome Institute"/>
            <person name="Haitjema C.H."/>
            <person name="Gilmore S.P."/>
            <person name="Henske J.K."/>
            <person name="Solomon K.V."/>
            <person name="De Groot R."/>
            <person name="Kuo A."/>
            <person name="Mondo S.J."/>
            <person name="Salamov A.A."/>
            <person name="Labutti K."/>
            <person name="Zhao Z."/>
            <person name="Chiniquy J."/>
            <person name="Barry K."/>
            <person name="Brewer H.M."/>
            <person name="Purvine S.O."/>
            <person name="Wright A.T."/>
            <person name="Boxma B."/>
            <person name="Van Alen T."/>
            <person name="Hackstein J.H."/>
            <person name="Baker S.E."/>
            <person name="Grigoriev I.V."/>
            <person name="O'Malley M.A."/>
        </authorList>
    </citation>
    <scope>NUCLEOTIDE SEQUENCE [LARGE SCALE GENOMIC DNA]</scope>
    <source>
        <strain evidence="6 7">S4</strain>
    </source>
</reference>
<dbReference type="InterPro" id="IPR021520">
    <property type="entry name" value="Stealth_CR2"/>
</dbReference>
<accession>A0A1Y1X620</accession>
<dbReference type="GO" id="GO:0016772">
    <property type="term" value="F:transferase activity, transferring phosphorus-containing groups"/>
    <property type="evidence" value="ECO:0007669"/>
    <property type="project" value="InterPro"/>
</dbReference>
<feature type="domain" description="Stealth protein CR2 conserved region 2" evidence="4">
    <location>
        <begin position="183"/>
        <end position="286"/>
    </location>
</feature>
<reference evidence="6 7" key="2">
    <citation type="submission" date="2016-08" db="EMBL/GenBank/DDBJ databases">
        <title>Pervasive Adenine N6-methylation of Active Genes in Fungi.</title>
        <authorList>
            <consortium name="DOE Joint Genome Institute"/>
            <person name="Mondo S.J."/>
            <person name="Dannebaum R.O."/>
            <person name="Kuo R.C."/>
            <person name="Labutti K."/>
            <person name="Haridas S."/>
            <person name="Kuo A."/>
            <person name="Salamov A."/>
            <person name="Ahrendt S.R."/>
            <person name="Lipzen A."/>
            <person name="Sullivan W."/>
            <person name="Andreopoulos W.B."/>
            <person name="Clum A."/>
            <person name="Lindquist E."/>
            <person name="Daum C."/>
            <person name="Ramamoorthy G.K."/>
            <person name="Gryganskyi A."/>
            <person name="Culley D."/>
            <person name="Magnuson J.K."/>
            <person name="James T.Y."/>
            <person name="O'Malley M.A."/>
            <person name="Stajich J.E."/>
            <person name="Spatafora J.W."/>
            <person name="Visel A."/>
            <person name="Grigoriev I.V."/>
        </authorList>
    </citation>
    <scope>NUCLEOTIDE SEQUENCE [LARGE SCALE GENOMIC DNA]</scope>
    <source>
        <strain evidence="6 7">S4</strain>
    </source>
</reference>
<dbReference type="InterPro" id="IPR047141">
    <property type="entry name" value="Stealth"/>
</dbReference>
<dbReference type="Pfam" id="PF11380">
    <property type="entry name" value="Stealth_CR2"/>
    <property type="match status" value="2"/>
</dbReference>
<evidence type="ECO:0000259" key="4">
    <source>
        <dbReference type="Pfam" id="PF11380"/>
    </source>
</evidence>
<feature type="domain" description="Stealth protein CR2 conserved region 2" evidence="4">
    <location>
        <begin position="613"/>
        <end position="718"/>
    </location>
</feature>
<keyword evidence="3" id="KW-0732">Signal</keyword>
<name>A0A1Y1X620_9FUNG</name>
<dbReference type="OrthoDB" id="2126793at2759"/>
<keyword evidence="7" id="KW-1185">Reference proteome</keyword>
<comment type="caution">
    <text evidence="6">The sequence shown here is derived from an EMBL/GenBank/DDBJ whole genome shotgun (WGS) entry which is preliminary data.</text>
</comment>
<dbReference type="EMBL" id="MCFG01000126">
    <property type="protein sequence ID" value="ORX81118.1"/>
    <property type="molecule type" value="Genomic_DNA"/>
</dbReference>
<dbReference type="InterPro" id="IPR031358">
    <property type="entry name" value="Stealth_CR1"/>
</dbReference>
<evidence type="ECO:0000256" key="1">
    <source>
        <dbReference type="ARBA" id="ARBA00007583"/>
    </source>
</evidence>
<comment type="similarity">
    <text evidence="1">Belongs to the stealth family.</text>
</comment>
<gene>
    <name evidence="6" type="ORF">BCR32DRAFT_327418</name>
</gene>
<organism evidence="6 7">
    <name type="scientific">Anaeromyces robustus</name>
    <dbReference type="NCBI Taxonomy" id="1754192"/>
    <lineage>
        <taxon>Eukaryota</taxon>
        <taxon>Fungi</taxon>
        <taxon>Fungi incertae sedis</taxon>
        <taxon>Chytridiomycota</taxon>
        <taxon>Chytridiomycota incertae sedis</taxon>
        <taxon>Neocallimastigomycetes</taxon>
        <taxon>Neocallimastigales</taxon>
        <taxon>Neocallimastigaceae</taxon>
        <taxon>Anaeromyces</taxon>
    </lineage>
</organism>
<evidence type="ECO:0000313" key="6">
    <source>
        <dbReference type="EMBL" id="ORX81118.1"/>
    </source>
</evidence>
<evidence type="ECO:0008006" key="8">
    <source>
        <dbReference type="Google" id="ProtNLM"/>
    </source>
</evidence>
<evidence type="ECO:0000259" key="5">
    <source>
        <dbReference type="Pfam" id="PF17101"/>
    </source>
</evidence>
<dbReference type="AlphaFoldDB" id="A0A1Y1X620"/>
<proteinExistence type="inferred from homology"/>
<dbReference type="Pfam" id="PF17101">
    <property type="entry name" value="Stealth_CR1"/>
    <property type="match status" value="1"/>
</dbReference>
<dbReference type="PANTHER" id="PTHR24045">
    <property type="match status" value="1"/>
</dbReference>
<dbReference type="PANTHER" id="PTHR24045:SF0">
    <property type="entry name" value="N-ACETYLGLUCOSAMINE-1-PHOSPHOTRANSFERASE SUBUNITS ALPHA_BETA"/>
    <property type="match status" value="1"/>
</dbReference>
<dbReference type="Proteomes" id="UP000193944">
    <property type="component" value="Unassembled WGS sequence"/>
</dbReference>
<evidence type="ECO:0000256" key="3">
    <source>
        <dbReference type="SAM" id="SignalP"/>
    </source>
</evidence>
<feature type="signal peptide" evidence="3">
    <location>
        <begin position="1"/>
        <end position="16"/>
    </location>
</feature>
<sequence>MIIIILLLFYNIKTLNQYFDLIEETRFNNDINKKNYNNKNEYNKIIYSKNKINNNELKNATEKVDDKLNHVNDIINKQQKEIDIDNKKNEIIIEDDVIDILDKENDRILNGDINEKINEQKENGNKKKTDLDYIKEYRGGELEPEWEWVKNISIVYTWVDGSDVDFLDIKSKYNGGFRQFNSRDRSADELRYSIRSLEKYMPWFNGTIYIATFNQIPKWLDTSNPRIKMVFHKDFIPEHYYPTFDSNTIEMFLDKIPGITERFLYFNDDIFLNNYIHPCFFFTSEGFYPKIYRRNVVPLTIEKTNQIINKDSVAEMFHTSKYFTRAVLRDYFDNKFQYRYLLHSVFVLYRDMFEPFRQTFKEEFKVVFANRFRCYYEPHGVYIHQTLLSYVIRESENTYKFGGNGKASKLPSFTLPDNRTVKDYSSVFIPAKVSKEMVRFGSITNNAAKNNDKFNSFRKDKNLLVYNFNDEYSKSSSLHQFSKYMITRYPKPSSFEKKDYKELEKDILTIIHEFEGFTKKLTEDMPKKYGNSTLLELDKEVENFELGIVSQYLEKKETLSEPQDLISKREKEEIKFLLNYKGEELEKEWQWASTVSIVYILENQSSNNNILAQIEEIKYSIRSVENFLPWFKGKIYIITQSDELKDQLTWINKENQRIEIINQNDIIPESAKNTKNIHVLEMYLDKIPNLSERFIYLKGNHYFVNYVHPRFFFSKEFYPKYNLKSALNKKEISNLIKNDPQFYQTFSVLMDYFSKNYLKHYRYFDNAPYTFYRDLFSPVRQLFGIQINKMIKGNNNPNQNILPLYLVTNYNIYATEQPLYPEYVTGYGKIRNAKLPILNEKRTINYFGFDVTTPAIAKDTTIYDIPIANITNVKRFTKDLNDSKKIFFSLKINNHEEILNKNYYKNLMTTLFSKPSTFEN</sequence>
<protein>
    <recommendedName>
        <fullName evidence="8">Stealth protein CR2 conserved region 2 domain-containing protein</fullName>
    </recommendedName>
</protein>
<dbReference type="STRING" id="1754192.A0A1Y1X620"/>
<keyword evidence="2" id="KW-0808">Transferase</keyword>
<dbReference type="GO" id="GO:0005794">
    <property type="term" value="C:Golgi apparatus"/>
    <property type="evidence" value="ECO:0007669"/>
    <property type="project" value="TreeGrafter"/>
</dbReference>
<evidence type="ECO:0000313" key="7">
    <source>
        <dbReference type="Proteomes" id="UP000193944"/>
    </source>
</evidence>
<feature type="domain" description="Stealth protein CR1 conserved region 1" evidence="5">
    <location>
        <begin position="152"/>
        <end position="176"/>
    </location>
</feature>